<gene>
    <name evidence="2" type="ORF">E2R66_15430</name>
</gene>
<dbReference type="EMBL" id="SOZE01000015">
    <property type="protein sequence ID" value="TFF36544.1"/>
    <property type="molecule type" value="Genomic_DNA"/>
</dbReference>
<dbReference type="RefSeq" id="WP_133234042.1">
    <property type="nucleotide sequence ID" value="NZ_SOZE01000015.1"/>
</dbReference>
<keyword evidence="3" id="KW-1185">Reference proteome</keyword>
<dbReference type="AlphaFoldDB" id="A0A4Y8SDL3"/>
<sequence length="201" mass="21818">MRASKYLLILIPLLILAACKQKGDSTAGNETPDLPDTTEVRAIPAEQLITPGKSIGHISLGGSLDSLVQMLGRPDAGDAAMGSQLSTWYANHDTAGYQTSVFSRRNMGNKDEDVSRIKKILVTSPWFKTAEYMSTGNTMKDVSKYYTLKEGNSYQSKQGKTIKTYSDIAKGISFEIDGAGKCVSILVHAPNSTADTYLDMH</sequence>
<dbReference type="OrthoDB" id="1494315at2"/>
<accession>A0A4Y8SDL3</accession>
<keyword evidence="1" id="KW-0732">Signal</keyword>
<comment type="caution">
    <text evidence="2">The sequence shown here is derived from an EMBL/GenBank/DDBJ whole genome shotgun (WGS) entry which is preliminary data.</text>
</comment>
<dbReference type="Proteomes" id="UP000297540">
    <property type="component" value="Unassembled WGS sequence"/>
</dbReference>
<name>A0A4Y8SDL3_9SPHI</name>
<protein>
    <recommendedName>
        <fullName evidence="4">Lipoprotein</fullName>
    </recommendedName>
</protein>
<dbReference type="PROSITE" id="PS51257">
    <property type="entry name" value="PROKAR_LIPOPROTEIN"/>
    <property type="match status" value="1"/>
</dbReference>
<proteinExistence type="predicted"/>
<reference evidence="2 3" key="1">
    <citation type="journal article" date="2017" name="Int. J. Syst. Evol. Microbiol.">
        <title>Mucilaginibacterpsychrotolerans sp. nov., isolated from peatlands.</title>
        <authorList>
            <person name="Deng Y."/>
            <person name="Shen L."/>
            <person name="Xu B."/>
            <person name="Liu Y."/>
            <person name="Gu Z."/>
            <person name="Liu H."/>
            <person name="Zhou Y."/>
        </authorList>
    </citation>
    <scope>NUCLEOTIDE SEQUENCE [LARGE SCALE GENOMIC DNA]</scope>
    <source>
        <strain evidence="2 3">NH7-4</strain>
    </source>
</reference>
<evidence type="ECO:0000256" key="1">
    <source>
        <dbReference type="SAM" id="SignalP"/>
    </source>
</evidence>
<feature type="signal peptide" evidence="1">
    <location>
        <begin position="1"/>
        <end position="17"/>
    </location>
</feature>
<evidence type="ECO:0000313" key="3">
    <source>
        <dbReference type="Proteomes" id="UP000297540"/>
    </source>
</evidence>
<evidence type="ECO:0000313" key="2">
    <source>
        <dbReference type="EMBL" id="TFF36544.1"/>
    </source>
</evidence>
<organism evidence="2 3">
    <name type="scientific">Mucilaginibacter psychrotolerans</name>
    <dbReference type="NCBI Taxonomy" id="1524096"/>
    <lineage>
        <taxon>Bacteria</taxon>
        <taxon>Pseudomonadati</taxon>
        <taxon>Bacteroidota</taxon>
        <taxon>Sphingobacteriia</taxon>
        <taxon>Sphingobacteriales</taxon>
        <taxon>Sphingobacteriaceae</taxon>
        <taxon>Mucilaginibacter</taxon>
    </lineage>
</organism>
<evidence type="ECO:0008006" key="4">
    <source>
        <dbReference type="Google" id="ProtNLM"/>
    </source>
</evidence>
<feature type="chain" id="PRO_5021327362" description="Lipoprotein" evidence="1">
    <location>
        <begin position="18"/>
        <end position="201"/>
    </location>
</feature>